<protein>
    <recommendedName>
        <fullName evidence="3">Pectate lyase superfamily protein domain-containing protein</fullName>
    </recommendedName>
</protein>
<dbReference type="InterPro" id="IPR011050">
    <property type="entry name" value="Pectin_lyase_fold/virulence"/>
</dbReference>
<dbReference type="Gene3D" id="2.160.20.10">
    <property type="entry name" value="Single-stranded right-handed beta-helix, Pectin lyase-like"/>
    <property type="match status" value="1"/>
</dbReference>
<dbReference type="Proteomes" id="UP001597369">
    <property type="component" value="Unassembled WGS sequence"/>
</dbReference>
<organism evidence="1 2">
    <name type="scientific">Pontibacter silvestris</name>
    <dbReference type="NCBI Taxonomy" id="2305183"/>
    <lineage>
        <taxon>Bacteria</taxon>
        <taxon>Pseudomonadati</taxon>
        <taxon>Bacteroidota</taxon>
        <taxon>Cytophagia</taxon>
        <taxon>Cytophagales</taxon>
        <taxon>Hymenobacteraceae</taxon>
        <taxon>Pontibacter</taxon>
    </lineage>
</organism>
<dbReference type="SUPFAM" id="SSF51126">
    <property type="entry name" value="Pectin lyase-like"/>
    <property type="match status" value="1"/>
</dbReference>
<gene>
    <name evidence="1" type="ORF">ACFSKU_10770</name>
</gene>
<sequence>MNKALVILLSIVSLLFVMATRHNKEIIIYHQEPDYEQPSLLKILDNDKLSYGLYANENEPEKINILPDFSYAGYMGGGVALPNVPVKVTLSPMPGNNKKQIQDAIDAVSNMPVDSNGFKGKVLLKAGIYNIDGALRIKSSGVVIAGEGQGANGTILNATREAKHTLIILGEGANKTLVNEKTESPIISGYVPTGSISFTVKSTSGYKIGDTIIIQKSPNENWITGLNMGQYGWTPELYRIPHERVITAVKGNQLTVNIPVVDPIKLKDGGAFVYKANSNRKTQQSGVENLRLISRYKNDEDEEHGWCGVKLIMAENCWVKKVSVLYFGFSAVIVDKNSAFNTIEDCAMLDPKAKTEGMRKYSFNIQSGSFNLFQRCYARGGRHDYVTGPKVTGPNVFLDCYATKAKSDIGPHHRWATGTLFDNVQGQQIRVINRKSMGSGHGWAGAQTMFWNCTSTSGKGMAVESPPGNINWVVGGEARQLSGTGYQELLGQQVEPRSLYLAQLQSRLGQGALKNITSATQRVDVIYPDLARWAGEK</sequence>
<dbReference type="InterPro" id="IPR012334">
    <property type="entry name" value="Pectin_lyas_fold"/>
</dbReference>
<proteinExistence type="predicted"/>
<comment type="caution">
    <text evidence="1">The sequence shown here is derived from an EMBL/GenBank/DDBJ whole genome shotgun (WGS) entry which is preliminary data.</text>
</comment>
<evidence type="ECO:0008006" key="3">
    <source>
        <dbReference type="Google" id="ProtNLM"/>
    </source>
</evidence>
<reference evidence="2" key="1">
    <citation type="journal article" date="2019" name="Int. J. Syst. Evol. Microbiol.">
        <title>The Global Catalogue of Microorganisms (GCM) 10K type strain sequencing project: providing services to taxonomists for standard genome sequencing and annotation.</title>
        <authorList>
            <consortium name="The Broad Institute Genomics Platform"/>
            <consortium name="The Broad Institute Genome Sequencing Center for Infectious Disease"/>
            <person name="Wu L."/>
            <person name="Ma J."/>
        </authorList>
    </citation>
    <scope>NUCLEOTIDE SEQUENCE [LARGE SCALE GENOMIC DNA]</scope>
    <source>
        <strain evidence="2">JCM 16545</strain>
    </source>
</reference>
<keyword evidence="2" id="KW-1185">Reference proteome</keyword>
<name>A0ABW4X064_9BACT</name>
<evidence type="ECO:0000313" key="2">
    <source>
        <dbReference type="Proteomes" id="UP001597369"/>
    </source>
</evidence>
<evidence type="ECO:0000313" key="1">
    <source>
        <dbReference type="EMBL" id="MFD2067365.1"/>
    </source>
</evidence>
<accession>A0ABW4X064</accession>
<dbReference type="EMBL" id="JBHUHV010000030">
    <property type="protein sequence ID" value="MFD2067365.1"/>
    <property type="molecule type" value="Genomic_DNA"/>
</dbReference>